<dbReference type="Pfam" id="PF00646">
    <property type="entry name" value="F-box"/>
    <property type="match status" value="1"/>
</dbReference>
<dbReference type="PANTHER" id="PTHR31111:SF125">
    <property type="entry name" value="F-BOX PROTEIN CPR30-LIKE"/>
    <property type="match status" value="1"/>
</dbReference>
<dbReference type="AlphaFoldDB" id="A0A9K3NML9"/>
<dbReference type="Gramene" id="mRNA:HanXRQr2_Chr05g0214271">
    <property type="protein sequence ID" value="CDS:HanXRQr2_Chr05g0214271.1"/>
    <property type="gene ID" value="HanXRQr2_Chr05g0214271"/>
</dbReference>
<name>A0A9K3NML9_HELAN</name>
<dbReference type="Gene3D" id="1.20.1280.50">
    <property type="match status" value="1"/>
</dbReference>
<dbReference type="SMART" id="SM00256">
    <property type="entry name" value="FBOX"/>
    <property type="match status" value="1"/>
</dbReference>
<organism evidence="2 3">
    <name type="scientific">Helianthus annuus</name>
    <name type="common">Common sunflower</name>
    <dbReference type="NCBI Taxonomy" id="4232"/>
    <lineage>
        <taxon>Eukaryota</taxon>
        <taxon>Viridiplantae</taxon>
        <taxon>Streptophyta</taxon>
        <taxon>Embryophyta</taxon>
        <taxon>Tracheophyta</taxon>
        <taxon>Spermatophyta</taxon>
        <taxon>Magnoliopsida</taxon>
        <taxon>eudicotyledons</taxon>
        <taxon>Gunneridae</taxon>
        <taxon>Pentapetalae</taxon>
        <taxon>asterids</taxon>
        <taxon>campanulids</taxon>
        <taxon>Asterales</taxon>
        <taxon>Asteraceae</taxon>
        <taxon>Asteroideae</taxon>
        <taxon>Heliantheae alliance</taxon>
        <taxon>Heliantheae</taxon>
        <taxon>Helianthus</taxon>
    </lineage>
</organism>
<protein>
    <submittedName>
        <fullName evidence="2">F-box domain-containing protein</fullName>
    </submittedName>
</protein>
<reference evidence="2" key="2">
    <citation type="submission" date="2020-06" db="EMBL/GenBank/DDBJ databases">
        <title>Helianthus annuus Genome sequencing and assembly Release 2.</title>
        <authorList>
            <person name="Gouzy J."/>
            <person name="Langlade N."/>
            <person name="Munos S."/>
        </authorList>
    </citation>
    <scope>NUCLEOTIDE SEQUENCE</scope>
    <source>
        <tissue evidence="2">Leaves</tissue>
    </source>
</reference>
<dbReference type="InterPro" id="IPR036047">
    <property type="entry name" value="F-box-like_dom_sf"/>
</dbReference>
<dbReference type="EMBL" id="MNCJ02000320">
    <property type="protein sequence ID" value="KAF5805849.1"/>
    <property type="molecule type" value="Genomic_DNA"/>
</dbReference>
<dbReference type="InterPro" id="IPR017451">
    <property type="entry name" value="F-box-assoc_interact_dom"/>
</dbReference>
<dbReference type="PROSITE" id="PS50181">
    <property type="entry name" value="FBOX"/>
    <property type="match status" value="1"/>
</dbReference>
<gene>
    <name evidence="2" type="ORF">HanXRQr2_Chr05g0214271</name>
</gene>
<dbReference type="InterPro" id="IPR013187">
    <property type="entry name" value="F-box-assoc_dom_typ3"/>
</dbReference>
<sequence length="399" mass="45686">METLEDEQPDDRSAQKAKISFPEELIEDILSRIPVKSILRFKSVSKPWLSLISAPSFHKLHSTVAPRTTALFFTAHDSSTGTRYFFSGANDGGPVANLMKLDNTVFDAAHRSAEHLKGLVCFTSRDTLCGKLYAFVFNPTTHKFFKLPDPPVPLRNYTDEKKGDYYLFGFNELSNEHKVLYIDVELFKSTTIEIMIFSFSSYSWRKINVDLPDGVTAWRWWFGNKNSVCVNSTIHLLLRNPLQILAFDLTTEMFSVVNIHPEGAPETISTTISPFAQLVKINGLLGVACYDPWTVNGRNRMDIWMLQDYQNRVWVGETIWFASKSQIHYGYPFDSISMDEIIFSPRVLSENLISVPIYNMKSRCFKSIELTLGHRFLSQKSVRVEEIKCYVESLIPLQN</sequence>
<dbReference type="SUPFAM" id="SSF81383">
    <property type="entry name" value="F-box domain"/>
    <property type="match status" value="1"/>
</dbReference>
<feature type="domain" description="F-box" evidence="1">
    <location>
        <begin position="15"/>
        <end position="60"/>
    </location>
</feature>
<evidence type="ECO:0000313" key="3">
    <source>
        <dbReference type="Proteomes" id="UP000215914"/>
    </source>
</evidence>
<keyword evidence="3" id="KW-1185">Reference proteome</keyword>
<evidence type="ECO:0000259" key="1">
    <source>
        <dbReference type="PROSITE" id="PS50181"/>
    </source>
</evidence>
<dbReference type="Proteomes" id="UP000215914">
    <property type="component" value="Unassembled WGS sequence"/>
</dbReference>
<evidence type="ECO:0000313" key="2">
    <source>
        <dbReference type="EMBL" id="KAF5805849.1"/>
    </source>
</evidence>
<accession>A0A9K3NML9</accession>
<proteinExistence type="predicted"/>
<dbReference type="InterPro" id="IPR001810">
    <property type="entry name" value="F-box_dom"/>
</dbReference>
<dbReference type="Pfam" id="PF08268">
    <property type="entry name" value="FBA_3"/>
    <property type="match status" value="1"/>
</dbReference>
<dbReference type="CDD" id="cd22157">
    <property type="entry name" value="F-box_AtFBW1-like"/>
    <property type="match status" value="1"/>
</dbReference>
<comment type="caution">
    <text evidence="2">The sequence shown here is derived from an EMBL/GenBank/DDBJ whole genome shotgun (WGS) entry which is preliminary data.</text>
</comment>
<reference evidence="2" key="1">
    <citation type="journal article" date="2017" name="Nature">
        <title>The sunflower genome provides insights into oil metabolism, flowering and Asterid evolution.</title>
        <authorList>
            <person name="Badouin H."/>
            <person name="Gouzy J."/>
            <person name="Grassa C.J."/>
            <person name="Murat F."/>
            <person name="Staton S.E."/>
            <person name="Cottret L."/>
            <person name="Lelandais-Briere C."/>
            <person name="Owens G.L."/>
            <person name="Carrere S."/>
            <person name="Mayjonade B."/>
            <person name="Legrand L."/>
            <person name="Gill N."/>
            <person name="Kane N.C."/>
            <person name="Bowers J.E."/>
            <person name="Hubner S."/>
            <person name="Bellec A."/>
            <person name="Berard A."/>
            <person name="Berges H."/>
            <person name="Blanchet N."/>
            <person name="Boniface M.C."/>
            <person name="Brunel D."/>
            <person name="Catrice O."/>
            <person name="Chaidir N."/>
            <person name="Claudel C."/>
            <person name="Donnadieu C."/>
            <person name="Faraut T."/>
            <person name="Fievet G."/>
            <person name="Helmstetter N."/>
            <person name="King M."/>
            <person name="Knapp S.J."/>
            <person name="Lai Z."/>
            <person name="Le Paslier M.C."/>
            <person name="Lippi Y."/>
            <person name="Lorenzon L."/>
            <person name="Mandel J.R."/>
            <person name="Marage G."/>
            <person name="Marchand G."/>
            <person name="Marquand E."/>
            <person name="Bret-Mestries E."/>
            <person name="Morien E."/>
            <person name="Nambeesan S."/>
            <person name="Nguyen T."/>
            <person name="Pegot-Espagnet P."/>
            <person name="Pouilly N."/>
            <person name="Raftis F."/>
            <person name="Sallet E."/>
            <person name="Schiex T."/>
            <person name="Thomas J."/>
            <person name="Vandecasteele C."/>
            <person name="Vares D."/>
            <person name="Vear F."/>
            <person name="Vautrin S."/>
            <person name="Crespi M."/>
            <person name="Mangin B."/>
            <person name="Burke J.M."/>
            <person name="Salse J."/>
            <person name="Munos S."/>
            <person name="Vincourt P."/>
            <person name="Rieseberg L.H."/>
            <person name="Langlade N.B."/>
        </authorList>
    </citation>
    <scope>NUCLEOTIDE SEQUENCE</scope>
    <source>
        <tissue evidence="2">Leaves</tissue>
    </source>
</reference>
<dbReference type="NCBIfam" id="TIGR01640">
    <property type="entry name" value="F_box_assoc_1"/>
    <property type="match status" value="1"/>
</dbReference>
<dbReference type="PANTHER" id="PTHR31111">
    <property type="entry name" value="BNAA05G37150D PROTEIN-RELATED"/>
    <property type="match status" value="1"/>
</dbReference>